<sequence length="431" mass="47410">MKDQRGSVTVISLAMLLFLMVVAVAWLPMMTMEKTAAASDYREQQAWNAAEAGYKRAVAALSNKNADWRWLTPEEYIQDSDSANFVHLSIDGNKVDQDEIWYAVGIIENNADIASDYTPEDDAVYQITAIGSCQGIRKVIRKNYTSGDIGGSGGGDSGGEETLELPGLVQADGTVTVKNSNNTILGDIYGFDKEDQSGDKHFNNGNNWQGNYMGTLKTKLPDNIFDKSFYKDIKTLDVLPINNNEPFILGAKEQIYIDWPIGFYKDEWNQGKKWEYQIRGGQGSVLFINCPKNNNSIDLTNGIIGPSSGEPLTLVFNGDVIIRTPLQGNIRIFVKGSVKLDSSNSGNPTNSEELLMIMANGDIDMARSWGLANGKRYAFLSSNSNVVLENSCNSFCGQIQAQNDVTIWSSVIEYSNKVLKSAGFTVPKGMK</sequence>
<dbReference type="HOGENOM" id="CLU_635927_0_0_9"/>
<name>R6J5T9_9FIRM</name>
<organism evidence="2">
    <name type="scientific">Phascolarctobacterium faecium</name>
    <dbReference type="NCBI Taxonomy" id="33025"/>
    <lineage>
        <taxon>Bacteria</taxon>
        <taxon>Bacillati</taxon>
        <taxon>Bacillota</taxon>
        <taxon>Negativicutes</taxon>
        <taxon>Acidaminococcales</taxon>
        <taxon>Acidaminococcaceae</taxon>
        <taxon>Phascolarctobacterium</taxon>
    </lineage>
</organism>
<accession>R6J5T9</accession>
<keyword evidence="1" id="KW-0812">Transmembrane</keyword>
<dbReference type="STRING" id="1262914.BN533_00832"/>
<evidence type="ECO:0000313" key="2">
    <source>
        <dbReference type="EMBL" id="CDB45707.1"/>
    </source>
</evidence>
<comment type="caution">
    <text evidence="2">The sequence shown here is derived from an EMBL/GenBank/DDBJ whole genome shotgun (WGS) entry which is preliminary data.</text>
</comment>
<dbReference type="RefSeq" id="WP_021717734.1">
    <property type="nucleotide sequence ID" value="NZ_CAUERG010000006.1"/>
</dbReference>
<gene>
    <name evidence="2" type="ORF">BN533_00832</name>
</gene>
<proteinExistence type="predicted"/>
<keyword evidence="1" id="KW-0472">Membrane</keyword>
<protein>
    <recommendedName>
        <fullName evidence="3">Type 4 fimbrial biogenesis protein PilX N-terminal domain-containing protein</fullName>
    </recommendedName>
</protein>
<evidence type="ECO:0000256" key="1">
    <source>
        <dbReference type="SAM" id="Phobius"/>
    </source>
</evidence>
<dbReference type="AlphaFoldDB" id="R6J5T9"/>
<keyword evidence="1" id="KW-1133">Transmembrane helix</keyword>
<dbReference type="EMBL" id="CBDS010000052">
    <property type="protein sequence ID" value="CDB45707.1"/>
    <property type="molecule type" value="Genomic_DNA"/>
</dbReference>
<evidence type="ECO:0008006" key="3">
    <source>
        <dbReference type="Google" id="ProtNLM"/>
    </source>
</evidence>
<feature type="transmembrane region" description="Helical" evidence="1">
    <location>
        <begin position="6"/>
        <end position="27"/>
    </location>
</feature>
<reference evidence="2" key="1">
    <citation type="submission" date="2012-11" db="EMBL/GenBank/DDBJ databases">
        <title>Dependencies among metagenomic species, viruses, plasmids and units of genetic variation.</title>
        <authorList>
            <person name="Nielsen H.B."/>
            <person name="Almeida M."/>
            <person name="Juncker A.S."/>
            <person name="Rasmussen S."/>
            <person name="Li J."/>
            <person name="Sunagawa S."/>
            <person name="Plichta D."/>
            <person name="Gautier L."/>
            <person name="Le Chatelier E."/>
            <person name="Peletier E."/>
            <person name="Bonde I."/>
            <person name="Nielsen T."/>
            <person name="Manichanh C."/>
            <person name="Arumugam M."/>
            <person name="Batto J."/>
            <person name="Santos M.B.Q.D."/>
            <person name="Blom N."/>
            <person name="Borruel N."/>
            <person name="Burgdorf K.S."/>
            <person name="Boumezbeur F."/>
            <person name="Casellas F."/>
            <person name="Dore J."/>
            <person name="Guarner F."/>
            <person name="Hansen T."/>
            <person name="Hildebrand F."/>
            <person name="Kaas R.S."/>
            <person name="Kennedy S."/>
            <person name="Kristiansen K."/>
            <person name="Kultima J.R."/>
            <person name="Leonard P."/>
            <person name="Levenez F."/>
            <person name="Lund O."/>
            <person name="Moumen B."/>
            <person name="Le Paslier D."/>
            <person name="Pons N."/>
            <person name="Pedersen O."/>
            <person name="Prifti E."/>
            <person name="Qin J."/>
            <person name="Raes J."/>
            <person name="Tap J."/>
            <person name="Tims S."/>
            <person name="Ussery D.W."/>
            <person name="Yamada T."/>
            <person name="MetaHit consortium"/>
            <person name="Renault P."/>
            <person name="Sicheritz-Ponten T."/>
            <person name="Bork P."/>
            <person name="Wang J."/>
            <person name="Brunak S."/>
            <person name="Ehrlich S.D."/>
        </authorList>
    </citation>
    <scope>NUCLEOTIDE SEQUENCE [LARGE SCALE GENOMIC DNA]</scope>
</reference>